<keyword evidence="3" id="KW-1185">Reference proteome</keyword>
<dbReference type="GeneID" id="94834479"/>
<evidence type="ECO:0000313" key="3">
    <source>
        <dbReference type="Proteomes" id="UP000179807"/>
    </source>
</evidence>
<organism evidence="2 3">
    <name type="scientific">Tritrichomonas foetus</name>
    <dbReference type="NCBI Taxonomy" id="1144522"/>
    <lineage>
        <taxon>Eukaryota</taxon>
        <taxon>Metamonada</taxon>
        <taxon>Parabasalia</taxon>
        <taxon>Tritrichomonadida</taxon>
        <taxon>Tritrichomonadidae</taxon>
        <taxon>Tritrichomonas</taxon>
    </lineage>
</organism>
<sequence>MSNMTPLYWDILTLNDKDEYRKIQQRLAPAKGRITRTKNVIKFTESLEELRRFVNKGDVNDWVRSMVCGIFWLNPETIVVNTSQLCILLGKGKSSVNVGFQEVGYITLPSSVDLNNMIINQFPPFKHNSRDIRKWSVHQIPSKHRICSAFSSLTPCTISSPENPSALPFLNTPKILPQNTSPPEEKDINLENECNEECPLIIDNIENSINCFHEMIENEEEIAEFNFFDDFSNWAY</sequence>
<name>A0A1J4KMM1_9EUKA</name>
<evidence type="ECO:0000313" key="2">
    <source>
        <dbReference type="EMBL" id="OHT12394.1"/>
    </source>
</evidence>
<reference evidence="2" key="1">
    <citation type="submission" date="2016-10" db="EMBL/GenBank/DDBJ databases">
        <authorList>
            <person name="Benchimol M."/>
            <person name="Almeida L.G."/>
            <person name="Vasconcelos A.T."/>
            <person name="Perreira-Neves A."/>
            <person name="Rosa I.A."/>
            <person name="Tasca T."/>
            <person name="Bogo M.R."/>
            <person name="de Souza W."/>
        </authorList>
    </citation>
    <scope>NUCLEOTIDE SEQUENCE [LARGE SCALE GENOMIC DNA]</scope>
    <source>
        <strain evidence="2">K</strain>
    </source>
</reference>
<dbReference type="Proteomes" id="UP000179807">
    <property type="component" value="Unassembled WGS sequence"/>
</dbReference>
<comment type="caution">
    <text evidence="2">The sequence shown here is derived from an EMBL/GenBank/DDBJ whole genome shotgun (WGS) entry which is preliminary data.</text>
</comment>
<dbReference type="InterPro" id="IPR018845">
    <property type="entry name" value="Initiator-bd"/>
</dbReference>
<protein>
    <recommendedName>
        <fullName evidence="1">Initiator binding domain-containing protein</fullName>
    </recommendedName>
</protein>
<gene>
    <name evidence="2" type="ORF">TRFO_17758</name>
</gene>
<dbReference type="RefSeq" id="XP_068365530.1">
    <property type="nucleotide sequence ID" value="XM_068499775.1"/>
</dbReference>
<dbReference type="AlphaFoldDB" id="A0A1J4KMM1"/>
<dbReference type="VEuPathDB" id="TrichDB:TRFO_17758"/>
<feature type="domain" description="Initiator binding" evidence="1">
    <location>
        <begin position="15"/>
        <end position="141"/>
    </location>
</feature>
<accession>A0A1J4KMM1</accession>
<proteinExistence type="predicted"/>
<dbReference type="Pfam" id="PF10416">
    <property type="entry name" value="IBD"/>
    <property type="match status" value="1"/>
</dbReference>
<dbReference type="EMBL" id="MLAK01000564">
    <property type="protein sequence ID" value="OHT12394.1"/>
    <property type="molecule type" value="Genomic_DNA"/>
</dbReference>
<evidence type="ECO:0000259" key="1">
    <source>
        <dbReference type="Pfam" id="PF10416"/>
    </source>
</evidence>